<proteinExistence type="predicted"/>
<gene>
    <name evidence="2" type="ORF">XELAEV_18021475mg</name>
</gene>
<accession>A0A974DBT9</accession>
<protein>
    <submittedName>
        <fullName evidence="2">Uncharacterized protein</fullName>
    </submittedName>
</protein>
<feature type="region of interest" description="Disordered" evidence="1">
    <location>
        <begin position="1"/>
        <end position="43"/>
    </location>
</feature>
<sequence>MLEEERVNDGRYCPMEGGGSNTGTPGTHPKTLNQGPIKKPYTGGPLSVPRSDWGARGFCLSPPPRVCAVFLPQPVNHGRKKSRGPLSNRASRTPLLPADIYCCSARTSLLRGPGWGGTVCGLWQSCYPRRLLEEERVNDGRYCPMEGGGSNARRRH</sequence>
<reference evidence="3" key="1">
    <citation type="journal article" date="2016" name="Nature">
        <title>Genome evolution in the allotetraploid frog Xenopus laevis.</title>
        <authorList>
            <person name="Session A.M."/>
            <person name="Uno Y."/>
            <person name="Kwon T."/>
            <person name="Chapman J.A."/>
            <person name="Toyoda A."/>
            <person name="Takahashi S."/>
            <person name="Fukui A."/>
            <person name="Hikosaka A."/>
            <person name="Suzuki A."/>
            <person name="Kondo M."/>
            <person name="van Heeringen S.J."/>
            <person name="Quigley I."/>
            <person name="Heinz S."/>
            <person name="Ogino H."/>
            <person name="Ochi H."/>
            <person name="Hellsten U."/>
            <person name="Lyons J.B."/>
            <person name="Simakov O."/>
            <person name="Putnam N."/>
            <person name="Stites J."/>
            <person name="Kuroki Y."/>
            <person name="Tanaka T."/>
            <person name="Michiue T."/>
            <person name="Watanabe M."/>
            <person name="Bogdanovic O."/>
            <person name="Lister R."/>
            <person name="Georgiou G."/>
            <person name="Paranjpe S.S."/>
            <person name="van Kruijsbergen I."/>
            <person name="Shu S."/>
            <person name="Carlson J."/>
            <person name="Kinoshita T."/>
            <person name="Ohta Y."/>
            <person name="Mawaribuchi S."/>
            <person name="Jenkins J."/>
            <person name="Grimwood J."/>
            <person name="Schmutz J."/>
            <person name="Mitros T."/>
            <person name="Mozaffari S.V."/>
            <person name="Suzuki Y."/>
            <person name="Haramoto Y."/>
            <person name="Yamamoto T.S."/>
            <person name="Takagi C."/>
            <person name="Heald R."/>
            <person name="Miller K."/>
            <person name="Haudenschild C."/>
            <person name="Kitzman J."/>
            <person name="Nakayama T."/>
            <person name="Izutsu Y."/>
            <person name="Robert J."/>
            <person name="Fortriede J."/>
            <person name="Burns K."/>
            <person name="Lotay V."/>
            <person name="Karimi K."/>
            <person name="Yasuoka Y."/>
            <person name="Dichmann D.S."/>
            <person name="Flajnik M.F."/>
            <person name="Houston D.W."/>
            <person name="Shendure J."/>
            <person name="DuPasquier L."/>
            <person name="Vize P.D."/>
            <person name="Zorn A.M."/>
            <person name="Ito M."/>
            <person name="Marcotte E.M."/>
            <person name="Wallingford J.B."/>
            <person name="Ito Y."/>
            <person name="Asashima M."/>
            <person name="Ueno N."/>
            <person name="Matsuda Y."/>
            <person name="Veenstra G.J."/>
            <person name="Fujiyama A."/>
            <person name="Harland R.M."/>
            <person name="Taira M."/>
            <person name="Rokhsar D.S."/>
        </authorList>
    </citation>
    <scope>NUCLEOTIDE SEQUENCE [LARGE SCALE GENOMIC DNA]</scope>
    <source>
        <strain evidence="3">J</strain>
    </source>
</reference>
<dbReference type="Proteomes" id="UP000694892">
    <property type="component" value="Chromosome 3S"/>
</dbReference>
<dbReference type="AlphaFoldDB" id="A0A974DBT9"/>
<evidence type="ECO:0000313" key="3">
    <source>
        <dbReference type="Proteomes" id="UP000694892"/>
    </source>
</evidence>
<evidence type="ECO:0000313" key="2">
    <source>
        <dbReference type="EMBL" id="OCT87777.1"/>
    </source>
</evidence>
<name>A0A974DBT9_XENLA</name>
<feature type="compositionally biased region" description="Polar residues" evidence="1">
    <location>
        <begin position="22"/>
        <end position="34"/>
    </location>
</feature>
<evidence type="ECO:0000256" key="1">
    <source>
        <dbReference type="SAM" id="MobiDB-lite"/>
    </source>
</evidence>
<dbReference type="EMBL" id="CM004471">
    <property type="protein sequence ID" value="OCT87777.1"/>
    <property type="molecule type" value="Genomic_DNA"/>
</dbReference>
<organism evidence="2 3">
    <name type="scientific">Xenopus laevis</name>
    <name type="common">African clawed frog</name>
    <dbReference type="NCBI Taxonomy" id="8355"/>
    <lineage>
        <taxon>Eukaryota</taxon>
        <taxon>Metazoa</taxon>
        <taxon>Chordata</taxon>
        <taxon>Craniata</taxon>
        <taxon>Vertebrata</taxon>
        <taxon>Euteleostomi</taxon>
        <taxon>Amphibia</taxon>
        <taxon>Batrachia</taxon>
        <taxon>Anura</taxon>
        <taxon>Pipoidea</taxon>
        <taxon>Pipidae</taxon>
        <taxon>Xenopodinae</taxon>
        <taxon>Xenopus</taxon>
        <taxon>Xenopus</taxon>
    </lineage>
</organism>